<name>B6YWB5_THEON</name>
<protein>
    <submittedName>
        <fullName evidence="1">DNA topoisomerase VI, subunit B</fullName>
    </submittedName>
</protein>
<reference evidence="1 2" key="1">
    <citation type="journal article" date="2008" name="J. Bacteriol.">
        <title>The complete genome sequence of Thermococcus onnurineus NA1 reveals a mixed heterotrophic and carboxydotrophic metabolism.</title>
        <authorList>
            <person name="Lee H.S."/>
            <person name="Kang S.G."/>
            <person name="Bae S.S."/>
            <person name="Lim J.K."/>
            <person name="Cho Y."/>
            <person name="Kim Y.J."/>
            <person name="Jeon J.H."/>
            <person name="Cha S.S."/>
            <person name="Kwon K.K."/>
            <person name="Kim H.T."/>
            <person name="Park C.J."/>
            <person name="Lee H.W."/>
            <person name="Kim S.I."/>
            <person name="Chun J."/>
            <person name="Colwell R.R."/>
            <person name="Kim S.J."/>
            <person name="Lee J.H."/>
        </authorList>
    </citation>
    <scope>NUCLEOTIDE SEQUENCE [LARGE SCALE GENOMIC DNA]</scope>
    <source>
        <strain evidence="1 2">NA1</strain>
    </source>
</reference>
<keyword evidence="2" id="KW-1185">Reference proteome</keyword>
<dbReference type="EMBL" id="CP000855">
    <property type="protein sequence ID" value="ACJ16378.1"/>
    <property type="molecule type" value="Genomic_DNA"/>
</dbReference>
<accession>B6YWB5</accession>
<gene>
    <name evidence="1" type="ordered locus">TON_0890</name>
</gene>
<proteinExistence type="predicted"/>
<dbReference type="eggNOG" id="arCOG02452">
    <property type="taxonomic scope" value="Archaea"/>
</dbReference>
<organism evidence="1 2">
    <name type="scientific">Thermococcus onnurineus (strain NA1)</name>
    <dbReference type="NCBI Taxonomy" id="523850"/>
    <lineage>
        <taxon>Archaea</taxon>
        <taxon>Methanobacteriati</taxon>
        <taxon>Methanobacteriota</taxon>
        <taxon>Thermococci</taxon>
        <taxon>Thermococcales</taxon>
        <taxon>Thermococcaceae</taxon>
        <taxon>Thermococcus</taxon>
    </lineage>
</organism>
<dbReference type="PATRIC" id="fig|523850.10.peg.898"/>
<dbReference type="Proteomes" id="UP000002727">
    <property type="component" value="Chromosome"/>
</dbReference>
<sequence>MLQTNKEKAVAFVTPQLKEEFEKRFNLRKIGMVVLGGDIYQEELYKISHILRNVPEGSSVGFFLLHPLLVFQSSSIVFRLFSELVMIVQEKKAVMVVLLDKRLINSKSLAVFEDYATHVIDIIEEVNEFKITRGLRIKKSPGGGTDFYEFDIINGEVIIGNPIT</sequence>
<dbReference type="KEGG" id="ton:TON_0890"/>
<dbReference type="AlphaFoldDB" id="B6YWB5"/>
<evidence type="ECO:0000313" key="2">
    <source>
        <dbReference type="Proteomes" id="UP000002727"/>
    </source>
</evidence>
<evidence type="ECO:0000313" key="1">
    <source>
        <dbReference type="EMBL" id="ACJ16378.1"/>
    </source>
</evidence>
<dbReference type="Gene3D" id="3.40.50.11570">
    <property type="entry name" value="Protein of unknown function DUF257"/>
    <property type="match status" value="1"/>
</dbReference>
<dbReference type="HOGENOM" id="CLU_118411_0_0_2"/>
<dbReference type="GO" id="GO:0016853">
    <property type="term" value="F:isomerase activity"/>
    <property type="evidence" value="ECO:0007669"/>
    <property type="project" value="UniProtKB-KW"/>
</dbReference>